<dbReference type="InterPro" id="IPR010985">
    <property type="entry name" value="Ribbon_hlx_hlx"/>
</dbReference>
<evidence type="ECO:0000313" key="2">
    <source>
        <dbReference type="EMBL" id="ALR20822.1"/>
    </source>
</evidence>
<dbReference type="RefSeq" id="WP_062064758.1">
    <property type="nucleotide sequence ID" value="NZ_CP013264.1"/>
</dbReference>
<evidence type="ECO:0008006" key="4">
    <source>
        <dbReference type="Google" id="ProtNLM"/>
    </source>
</evidence>
<accession>A0A0S3EZJ6</accession>
<protein>
    <recommendedName>
        <fullName evidence="4">Chromosome partitioning protein ParB</fullName>
    </recommendedName>
</protein>
<proteinExistence type="predicted"/>
<keyword evidence="3" id="KW-1185">Reference proteome</keyword>
<dbReference type="OrthoDB" id="7508186at2"/>
<dbReference type="STRING" id="1332080.ATN00_11475"/>
<dbReference type="GO" id="GO:0006355">
    <property type="term" value="P:regulation of DNA-templated transcription"/>
    <property type="evidence" value="ECO:0007669"/>
    <property type="project" value="InterPro"/>
</dbReference>
<organism evidence="2 3">
    <name type="scientific">Sphingobium baderi</name>
    <dbReference type="NCBI Taxonomy" id="1332080"/>
    <lineage>
        <taxon>Bacteria</taxon>
        <taxon>Pseudomonadati</taxon>
        <taxon>Pseudomonadota</taxon>
        <taxon>Alphaproteobacteria</taxon>
        <taxon>Sphingomonadales</taxon>
        <taxon>Sphingomonadaceae</taxon>
        <taxon>Sphingobium</taxon>
    </lineage>
</organism>
<name>A0A0S3EZJ6_9SPHN</name>
<evidence type="ECO:0000256" key="1">
    <source>
        <dbReference type="SAM" id="MobiDB-lite"/>
    </source>
</evidence>
<dbReference type="KEGG" id="sbd:ATN00_11475"/>
<dbReference type="EMBL" id="CP013264">
    <property type="protein sequence ID" value="ALR20822.1"/>
    <property type="molecule type" value="Genomic_DNA"/>
</dbReference>
<evidence type="ECO:0000313" key="3">
    <source>
        <dbReference type="Proteomes" id="UP000056968"/>
    </source>
</evidence>
<reference evidence="2 3" key="1">
    <citation type="submission" date="2015-11" db="EMBL/GenBank/DDBJ databases">
        <title>A Two-component Flavoprotein Monooxygenase System MeaXY Responsible for para-Hydroxylation of 2-Methyl-6-ethylaniline and 2,6-Diethylaniline in Sphingobium baderi DE-13.</title>
        <authorList>
            <person name="Cheng M."/>
            <person name="Meng Q."/>
            <person name="Yang Y."/>
            <person name="Chu C."/>
            <person name="Yan X."/>
            <person name="He J."/>
            <person name="Li S."/>
        </authorList>
    </citation>
    <scope>NUCLEOTIDE SEQUENCE [LARGE SCALE GENOMIC DNA]</scope>
    <source>
        <strain evidence="2 3">DE-13</strain>
    </source>
</reference>
<feature type="compositionally biased region" description="Low complexity" evidence="1">
    <location>
        <begin position="26"/>
        <end position="36"/>
    </location>
</feature>
<gene>
    <name evidence="2" type="ORF">ATN00_11475</name>
</gene>
<dbReference type="SUPFAM" id="SSF47598">
    <property type="entry name" value="Ribbon-helix-helix"/>
    <property type="match status" value="1"/>
</dbReference>
<dbReference type="Proteomes" id="UP000056968">
    <property type="component" value="Chromosome"/>
</dbReference>
<feature type="region of interest" description="Disordered" evidence="1">
    <location>
        <begin position="1"/>
        <end position="38"/>
    </location>
</feature>
<sequence>MTKASARRGFVARPSNPDDWIKSAEPGSPGPASSTGFTARLTIDVTPEVRGRIKIAAFQRGVTVADMLRELLAREFPQSPGDPS</sequence>
<dbReference type="AlphaFoldDB" id="A0A0S3EZJ6"/>